<dbReference type="PIRSF" id="PIRSF500134">
    <property type="entry name" value="UDPglc_DH_bac"/>
    <property type="match status" value="1"/>
</dbReference>
<dbReference type="Gene3D" id="3.40.50.720">
    <property type="entry name" value="NAD(P)-binding Rossmann-like Domain"/>
    <property type="match status" value="2"/>
</dbReference>
<evidence type="ECO:0000256" key="5">
    <source>
        <dbReference type="ARBA" id="ARBA00023027"/>
    </source>
</evidence>
<dbReference type="SMART" id="SM00984">
    <property type="entry name" value="UDPG_MGDP_dh_C"/>
    <property type="match status" value="1"/>
</dbReference>
<dbReference type="GO" id="GO:0003979">
    <property type="term" value="F:UDP-glucose 6-dehydrogenase activity"/>
    <property type="evidence" value="ECO:0007669"/>
    <property type="project" value="UniProtKB-EC"/>
</dbReference>
<keyword evidence="5 7" id="KW-0520">NAD</keyword>
<dbReference type="EC" id="1.1.1.22" evidence="3 7"/>
<dbReference type="GO" id="GO:0051287">
    <property type="term" value="F:NAD binding"/>
    <property type="evidence" value="ECO:0007669"/>
    <property type="project" value="InterPro"/>
</dbReference>
<dbReference type="InterPro" id="IPR001732">
    <property type="entry name" value="UDP-Glc/GDP-Man_DH_N"/>
</dbReference>
<gene>
    <name evidence="12" type="ORF">AVDCRST_MAG54-3127</name>
</gene>
<dbReference type="SUPFAM" id="SSF48179">
    <property type="entry name" value="6-phosphogluconate dehydrogenase C-terminal domain-like"/>
    <property type="match status" value="1"/>
</dbReference>
<dbReference type="InterPro" id="IPR014026">
    <property type="entry name" value="UDP-Glc/GDP-Man_DH_dimer"/>
</dbReference>
<evidence type="ECO:0000256" key="3">
    <source>
        <dbReference type="ARBA" id="ARBA00012954"/>
    </source>
</evidence>
<feature type="binding site" evidence="10">
    <location>
        <position position="163"/>
    </location>
    <ligand>
        <name>NAD(+)</name>
        <dbReference type="ChEBI" id="CHEBI:57540"/>
    </ligand>
</feature>
<evidence type="ECO:0000256" key="6">
    <source>
        <dbReference type="ARBA" id="ARBA00047473"/>
    </source>
</evidence>
<dbReference type="SUPFAM" id="SSF52413">
    <property type="entry name" value="UDP-glucose/GDP-mannose dehydrogenase C-terminal domain"/>
    <property type="match status" value="1"/>
</dbReference>
<sequence>MKVSVFGLGYVGTVSAACLAMEGHDVVGVDVNPAKLAMIGEGRTPVVEERIGDIVRDVVAGGRLTVTDDVTAAIHGTDLSLVCVGTPSASNGSLDTTYLQRAAREIGAALATRPAPERHTVVFRSTMLPGTCLGVLVPLLEEASGLVAGADFGVAVNPEFLREGSSVKDFYDPPKTVVGQVDRASGDAVLSLYAGLDAPEFRVEPPVAEMTKYVDNTFHGLKIGFANEIGALARELGVDSHDVMEIFLADRKLNISPAYLRPGFAFGGSCLPKDLRGLVHAARRHDVRVPILENVLPSNDEHIQRAFEHVAATGKRRVGVFGLAFKGGTDDLRESPLVELCERMLGKGYDLRIYDPAVVESALLGANRAFIEAHLPHLRDLLVDTVAEVVDHAEVLVVGKADEDVQHALTDTTTPVIDLVRLPDASARRQQEGYVGLAW</sequence>
<feature type="binding site" evidence="10">
    <location>
        <position position="35"/>
    </location>
    <ligand>
        <name>NAD(+)</name>
        <dbReference type="ChEBI" id="CHEBI:57540"/>
    </ligand>
</feature>
<feature type="domain" description="UDP-glucose/GDP-mannose dehydrogenase C-terminal" evidence="11">
    <location>
        <begin position="319"/>
        <end position="425"/>
    </location>
</feature>
<dbReference type="GO" id="GO:0000271">
    <property type="term" value="P:polysaccharide biosynthetic process"/>
    <property type="evidence" value="ECO:0007669"/>
    <property type="project" value="InterPro"/>
</dbReference>
<comment type="similarity">
    <text evidence="2 7">Belongs to the UDP-glucose/GDP-mannose dehydrogenase family.</text>
</comment>
<protein>
    <recommendedName>
        <fullName evidence="3 7">UDP-glucose 6-dehydrogenase</fullName>
        <ecNumber evidence="3 7">1.1.1.22</ecNumber>
    </recommendedName>
</protein>
<feature type="binding site" evidence="9">
    <location>
        <position position="326"/>
    </location>
    <ligand>
        <name>substrate</name>
    </ligand>
</feature>
<feature type="binding site" evidence="10">
    <location>
        <position position="86"/>
    </location>
    <ligand>
        <name>NAD(+)</name>
        <dbReference type="ChEBI" id="CHEBI:57540"/>
    </ligand>
</feature>
<dbReference type="EMBL" id="CADCTH010000394">
    <property type="protein sequence ID" value="CAA9273091.1"/>
    <property type="molecule type" value="Genomic_DNA"/>
</dbReference>
<dbReference type="InterPro" id="IPR014027">
    <property type="entry name" value="UDP-Glc/GDP-Man_DH_C"/>
</dbReference>
<proteinExistence type="inferred from homology"/>
<evidence type="ECO:0000256" key="9">
    <source>
        <dbReference type="PIRSR" id="PIRSR500134-2"/>
    </source>
</evidence>
<keyword evidence="4 7" id="KW-0560">Oxidoreductase</keyword>
<accession>A0A6J4J822</accession>
<dbReference type="PROSITE" id="PS51257">
    <property type="entry name" value="PROKAR_LIPOPROTEIN"/>
    <property type="match status" value="1"/>
</dbReference>
<evidence type="ECO:0000256" key="2">
    <source>
        <dbReference type="ARBA" id="ARBA00006601"/>
    </source>
</evidence>
<comment type="pathway">
    <text evidence="1">Nucleotide-sugar biosynthesis; UDP-alpha-D-glucuronate biosynthesis; UDP-alpha-D-glucuronate from UDP-alpha-D-glucose: step 1/1.</text>
</comment>
<dbReference type="Gene3D" id="1.20.5.170">
    <property type="match status" value="1"/>
</dbReference>
<feature type="binding site" evidence="10">
    <location>
        <position position="30"/>
    </location>
    <ligand>
        <name>NAD(+)</name>
        <dbReference type="ChEBI" id="CHEBI:57540"/>
    </ligand>
</feature>
<feature type="binding site" evidence="9">
    <location>
        <begin position="259"/>
        <end position="263"/>
    </location>
    <ligand>
        <name>substrate</name>
    </ligand>
</feature>
<dbReference type="PIRSF" id="PIRSF000124">
    <property type="entry name" value="UDPglc_GDPman_dh"/>
    <property type="match status" value="1"/>
</dbReference>
<evidence type="ECO:0000256" key="7">
    <source>
        <dbReference type="PIRNR" id="PIRNR000124"/>
    </source>
</evidence>
<evidence type="ECO:0000259" key="11">
    <source>
        <dbReference type="SMART" id="SM00984"/>
    </source>
</evidence>
<feature type="binding site" evidence="10">
    <location>
        <position position="333"/>
    </location>
    <ligand>
        <name>NAD(+)</name>
        <dbReference type="ChEBI" id="CHEBI:57540"/>
    </ligand>
</feature>
<dbReference type="Pfam" id="PF00984">
    <property type="entry name" value="UDPG_MGDP_dh"/>
    <property type="match status" value="1"/>
</dbReference>
<name>A0A6J4J822_9PSEU</name>
<evidence type="ECO:0000256" key="8">
    <source>
        <dbReference type="PIRSR" id="PIRSR500134-1"/>
    </source>
</evidence>
<evidence type="ECO:0000256" key="1">
    <source>
        <dbReference type="ARBA" id="ARBA00004701"/>
    </source>
</evidence>
<dbReference type="InterPro" id="IPR008927">
    <property type="entry name" value="6-PGluconate_DH-like_C_sf"/>
</dbReference>
<feature type="active site" description="Nucleophile" evidence="8">
    <location>
        <position position="270"/>
    </location>
</feature>
<dbReference type="InterPro" id="IPR036220">
    <property type="entry name" value="UDP-Glc/GDP-Man_DH_C_sf"/>
</dbReference>
<dbReference type="NCBIfam" id="TIGR03026">
    <property type="entry name" value="NDP-sugDHase"/>
    <property type="match status" value="1"/>
</dbReference>
<feature type="binding site" evidence="9">
    <location>
        <position position="212"/>
    </location>
    <ligand>
        <name>substrate</name>
    </ligand>
</feature>
<dbReference type="InterPro" id="IPR036291">
    <property type="entry name" value="NAD(P)-bd_dom_sf"/>
</dbReference>
<evidence type="ECO:0000313" key="12">
    <source>
        <dbReference type="EMBL" id="CAA9273091.1"/>
    </source>
</evidence>
<dbReference type="Pfam" id="PF03721">
    <property type="entry name" value="UDPG_MGDP_dh_N"/>
    <property type="match status" value="1"/>
</dbReference>
<comment type="catalytic activity">
    <reaction evidence="6 7">
        <text>UDP-alpha-D-glucose + 2 NAD(+) + H2O = UDP-alpha-D-glucuronate + 2 NADH + 3 H(+)</text>
        <dbReference type="Rhea" id="RHEA:23596"/>
        <dbReference type="ChEBI" id="CHEBI:15377"/>
        <dbReference type="ChEBI" id="CHEBI:15378"/>
        <dbReference type="ChEBI" id="CHEBI:57540"/>
        <dbReference type="ChEBI" id="CHEBI:57945"/>
        <dbReference type="ChEBI" id="CHEBI:58052"/>
        <dbReference type="ChEBI" id="CHEBI:58885"/>
        <dbReference type="EC" id="1.1.1.22"/>
    </reaction>
</comment>
<dbReference type="PANTHER" id="PTHR43750:SF1">
    <property type="entry name" value="GDP-MANNOSE 6-DEHYDROGENASE"/>
    <property type="match status" value="1"/>
</dbReference>
<dbReference type="GO" id="GO:0006065">
    <property type="term" value="P:UDP-glucuronate biosynthetic process"/>
    <property type="evidence" value="ECO:0007669"/>
    <property type="project" value="UniProtKB-UniPathway"/>
</dbReference>
<evidence type="ECO:0000256" key="10">
    <source>
        <dbReference type="PIRSR" id="PIRSR500134-3"/>
    </source>
</evidence>
<dbReference type="InterPro" id="IPR017476">
    <property type="entry name" value="UDP-Glc/GDP-Man"/>
</dbReference>
<dbReference type="AlphaFoldDB" id="A0A6J4J822"/>
<feature type="binding site" evidence="10">
    <location>
        <position position="273"/>
    </location>
    <ligand>
        <name>NAD(+)</name>
        <dbReference type="ChEBI" id="CHEBI:57540"/>
    </ligand>
</feature>
<dbReference type="Pfam" id="PF03720">
    <property type="entry name" value="UDPG_MGDP_dh_C"/>
    <property type="match status" value="1"/>
</dbReference>
<dbReference type="UniPathway" id="UPA00038">
    <property type="reaction ID" value="UER00491"/>
</dbReference>
<dbReference type="PANTHER" id="PTHR43750">
    <property type="entry name" value="UDP-GLUCOSE 6-DEHYDROGENASE TUAD"/>
    <property type="match status" value="1"/>
</dbReference>
<dbReference type="SUPFAM" id="SSF51735">
    <property type="entry name" value="NAD(P)-binding Rossmann-fold domains"/>
    <property type="match status" value="1"/>
</dbReference>
<organism evidence="12">
    <name type="scientific">uncultured Actinomycetospora sp</name>
    <dbReference type="NCBI Taxonomy" id="1135996"/>
    <lineage>
        <taxon>Bacteria</taxon>
        <taxon>Bacillati</taxon>
        <taxon>Actinomycetota</taxon>
        <taxon>Actinomycetes</taxon>
        <taxon>Pseudonocardiales</taxon>
        <taxon>Pseudonocardiaceae</taxon>
        <taxon>Actinomycetospora</taxon>
        <taxon>environmental samples</taxon>
    </lineage>
</organism>
<feature type="binding site" evidence="9">
    <location>
        <position position="267"/>
    </location>
    <ligand>
        <name>substrate</name>
    </ligand>
</feature>
<feature type="binding site" evidence="10">
    <location>
        <position position="126"/>
    </location>
    <ligand>
        <name>NAD(+)</name>
        <dbReference type="ChEBI" id="CHEBI:57540"/>
    </ligand>
</feature>
<feature type="binding site" evidence="9">
    <location>
        <begin position="160"/>
        <end position="163"/>
    </location>
    <ligand>
        <name>substrate</name>
    </ligand>
</feature>
<dbReference type="InterPro" id="IPR028357">
    <property type="entry name" value="UDPglc_DH_bac"/>
</dbReference>
<reference evidence="12" key="1">
    <citation type="submission" date="2020-02" db="EMBL/GenBank/DDBJ databases">
        <authorList>
            <person name="Meier V. D."/>
        </authorList>
    </citation>
    <scope>NUCLEOTIDE SEQUENCE</scope>
    <source>
        <strain evidence="12">AVDCRST_MAG54</strain>
    </source>
</reference>
<evidence type="ECO:0000256" key="4">
    <source>
        <dbReference type="ARBA" id="ARBA00023002"/>
    </source>
</evidence>